<keyword evidence="4" id="KW-1185">Reference proteome</keyword>
<dbReference type="STRING" id="5865.A7AU11"/>
<dbReference type="Gene3D" id="3.60.10.10">
    <property type="entry name" value="Endonuclease/exonuclease/phosphatase"/>
    <property type="match status" value="1"/>
</dbReference>
<gene>
    <name evidence="3" type="ORF">BBOV_II004670</name>
</gene>
<dbReference type="GeneID" id="5478219"/>
<evidence type="ECO:0000259" key="2">
    <source>
        <dbReference type="Pfam" id="PF03372"/>
    </source>
</evidence>
<dbReference type="FunCoup" id="A7AU11">
    <property type="interactions" value="3"/>
</dbReference>
<evidence type="ECO:0000256" key="1">
    <source>
        <dbReference type="SAM" id="MobiDB-lite"/>
    </source>
</evidence>
<dbReference type="InterPro" id="IPR050410">
    <property type="entry name" value="CCR4/nocturin_mRNA_transcr"/>
</dbReference>
<dbReference type="KEGG" id="bbo:BBOV_II004670"/>
<dbReference type="InParanoid" id="A7AU11"/>
<protein>
    <submittedName>
        <fullName evidence="3">Endonuclease/exonuclease/phosphatase family protein</fullName>
    </submittedName>
</protein>
<feature type="domain" description="Endonuclease/exonuclease/phosphatase" evidence="2">
    <location>
        <begin position="283"/>
        <end position="590"/>
    </location>
</feature>
<dbReference type="eggNOG" id="KOG0620">
    <property type="taxonomic scope" value="Eukaryota"/>
</dbReference>
<evidence type="ECO:0000313" key="3">
    <source>
        <dbReference type="EMBL" id="EDO06422.1"/>
    </source>
</evidence>
<keyword evidence="3" id="KW-0255">Endonuclease</keyword>
<sequence>MDRRKYEPIETTITRLKRSLYKLDMANNQKENISIDPSNESSAPRASFESCALDSTIPGTSLSTNGTNSNDPRQKNTATTPDCYSISFLSSSFECFDQKSSLLEVAQNASFLSLNDTLLQIFNNVSRICDVFLSSRAMVGCPLTVQIQSDGSLNYDDVVIDWWDDRGQLLHRGPVYIPPEFMAYRVVKAIVTHNRLPWNFMESDFCRVFDAPINRWQYERIMLFNTSPVGNATSPLQSDSMDLRVMSFNILSPTYVATDEAIQRFFPYCPHEWLDSSYRNPLILREIFLLRPHILCLQECATSAYRNYIEPVLGQQYYSWLTIKNTTSDEGCCIFIKKDIFDVVDVQSLMFKEQILRPEYSDLLNRIGAPNWLNYDEKTYFSKFHTVFQLGCFVNRSNEKSNYLFLANSHLYFHPSGKHIRLLQTYVLLYELERFKKRCGDKFGFDIETESVTIICGDFNSFSSEGAYHLVVNGWIPYHHEDFEYGLRYSHERFIPSAQNKQYLDSRMNGTPYSFGEQSERLEVPNYQGYHDAYSGHELPFTNFVKTFSGTLDYIFHSNNIKVKRCLPGITTRDAQEYEGLPSKLYPSDHISIAADF</sequence>
<dbReference type="PANTHER" id="PTHR12121:SF37">
    <property type="entry name" value="2',5'-PHOSPHODIESTERASE 12"/>
    <property type="match status" value="1"/>
</dbReference>
<dbReference type="InterPro" id="IPR036691">
    <property type="entry name" value="Endo/exonu/phosph_ase_sf"/>
</dbReference>
<comment type="caution">
    <text evidence="3">The sequence shown here is derived from an EMBL/GenBank/DDBJ whole genome shotgun (WGS) entry which is preliminary data.</text>
</comment>
<dbReference type="SUPFAM" id="SSF56219">
    <property type="entry name" value="DNase I-like"/>
    <property type="match status" value="1"/>
</dbReference>
<evidence type="ECO:0000313" key="4">
    <source>
        <dbReference type="Proteomes" id="UP000002173"/>
    </source>
</evidence>
<dbReference type="OMA" id="YTNWNNN"/>
<dbReference type="InterPro" id="IPR005135">
    <property type="entry name" value="Endo/exonuclease/phosphatase"/>
</dbReference>
<reference evidence="3 4" key="1">
    <citation type="journal article" date="2007" name="PLoS Pathog.">
        <title>Genome sequence of Babesia bovis and comparative analysis of apicomplexan hemoprotozoa.</title>
        <authorList>
            <person name="Brayton K.A."/>
            <person name="Lau A.O.T."/>
            <person name="Herndon D.R."/>
            <person name="Hannick L."/>
            <person name="Kappmeyer L.S."/>
            <person name="Berens S.J."/>
            <person name="Bidwell S.L."/>
            <person name="Brown W.C."/>
            <person name="Crabtree J."/>
            <person name="Fadrosh D."/>
            <person name="Feldblum T."/>
            <person name="Forberger H.A."/>
            <person name="Haas B.J."/>
            <person name="Howell J.M."/>
            <person name="Khouri H."/>
            <person name="Koo H."/>
            <person name="Mann D.J."/>
            <person name="Norimine J."/>
            <person name="Paulsen I.T."/>
            <person name="Radune D."/>
            <person name="Ren Q."/>
            <person name="Smith R.K. Jr."/>
            <person name="Suarez C.E."/>
            <person name="White O."/>
            <person name="Wortman J.R."/>
            <person name="Knowles D.P. Jr."/>
            <person name="McElwain T.F."/>
            <person name="Nene V.M."/>
        </authorList>
    </citation>
    <scope>NUCLEOTIDE SEQUENCE [LARGE SCALE GENOMIC DNA]</scope>
    <source>
        <strain evidence="3">T2Bo</strain>
    </source>
</reference>
<keyword evidence="3" id="KW-0269">Exonuclease</keyword>
<dbReference type="GO" id="GO:0005739">
    <property type="term" value="C:mitochondrion"/>
    <property type="evidence" value="ECO:0007669"/>
    <property type="project" value="TreeGrafter"/>
</dbReference>
<name>A7AU11_BABBO</name>
<dbReference type="Proteomes" id="UP000002173">
    <property type="component" value="Chromosome 2"/>
</dbReference>
<feature type="region of interest" description="Disordered" evidence="1">
    <location>
        <begin position="58"/>
        <end position="77"/>
    </location>
</feature>
<dbReference type="PANTHER" id="PTHR12121">
    <property type="entry name" value="CARBON CATABOLITE REPRESSOR PROTEIN 4"/>
    <property type="match status" value="1"/>
</dbReference>
<dbReference type="GO" id="GO:0004519">
    <property type="term" value="F:endonuclease activity"/>
    <property type="evidence" value="ECO:0007669"/>
    <property type="project" value="UniProtKB-KW"/>
</dbReference>
<dbReference type="VEuPathDB" id="PiroplasmaDB:BBOV_II004670"/>
<keyword evidence="3" id="KW-0378">Hydrolase</keyword>
<organism evidence="3 4">
    <name type="scientific">Babesia bovis</name>
    <dbReference type="NCBI Taxonomy" id="5865"/>
    <lineage>
        <taxon>Eukaryota</taxon>
        <taxon>Sar</taxon>
        <taxon>Alveolata</taxon>
        <taxon>Apicomplexa</taxon>
        <taxon>Aconoidasida</taxon>
        <taxon>Piroplasmida</taxon>
        <taxon>Babesiidae</taxon>
        <taxon>Babesia</taxon>
    </lineage>
</organism>
<dbReference type="EMBL" id="AAXT01000003">
    <property type="protein sequence ID" value="EDO06422.1"/>
    <property type="molecule type" value="Genomic_DNA"/>
</dbReference>
<proteinExistence type="predicted"/>
<dbReference type="GO" id="GO:0000288">
    <property type="term" value="P:nuclear-transcribed mRNA catabolic process, deadenylation-dependent decay"/>
    <property type="evidence" value="ECO:0007669"/>
    <property type="project" value="TreeGrafter"/>
</dbReference>
<dbReference type="AlphaFoldDB" id="A7AU11"/>
<keyword evidence="3" id="KW-0540">Nuclease</keyword>
<accession>A7AU11</accession>
<dbReference type="GO" id="GO:0000175">
    <property type="term" value="F:3'-5'-RNA exonuclease activity"/>
    <property type="evidence" value="ECO:0007669"/>
    <property type="project" value="TreeGrafter"/>
</dbReference>
<dbReference type="Pfam" id="PF03372">
    <property type="entry name" value="Exo_endo_phos"/>
    <property type="match status" value="1"/>
</dbReference>